<dbReference type="PANTHER" id="PTHR43280:SF28">
    <property type="entry name" value="HTH-TYPE TRANSCRIPTIONAL ACTIVATOR RHAS"/>
    <property type="match status" value="1"/>
</dbReference>
<accession>A0A4P6JSD6</accession>
<organism evidence="5 6">
    <name type="scientific">Ktedonosporobacter rubrisoli</name>
    <dbReference type="NCBI Taxonomy" id="2509675"/>
    <lineage>
        <taxon>Bacteria</taxon>
        <taxon>Bacillati</taxon>
        <taxon>Chloroflexota</taxon>
        <taxon>Ktedonobacteria</taxon>
        <taxon>Ktedonobacterales</taxon>
        <taxon>Ktedonosporobacteraceae</taxon>
        <taxon>Ktedonosporobacter</taxon>
    </lineage>
</organism>
<keyword evidence="3" id="KW-0804">Transcription</keyword>
<feature type="domain" description="HTH araC/xylS-type" evidence="4">
    <location>
        <begin position="34"/>
        <end position="132"/>
    </location>
</feature>
<evidence type="ECO:0000256" key="1">
    <source>
        <dbReference type="ARBA" id="ARBA00023015"/>
    </source>
</evidence>
<keyword evidence="1" id="KW-0805">Transcription regulation</keyword>
<dbReference type="AlphaFoldDB" id="A0A4P6JSD6"/>
<dbReference type="OrthoDB" id="9816344at2"/>
<protein>
    <submittedName>
        <fullName evidence="5">AraC family transcriptional regulator</fullName>
    </submittedName>
</protein>
<evidence type="ECO:0000313" key="5">
    <source>
        <dbReference type="EMBL" id="QBD78427.1"/>
    </source>
</evidence>
<proteinExistence type="predicted"/>
<reference evidence="5 6" key="1">
    <citation type="submission" date="2019-01" db="EMBL/GenBank/DDBJ databases">
        <title>Ktedonosporobacter rubrisoli SCAWS-G2.</title>
        <authorList>
            <person name="Huang Y."/>
            <person name="Yan B."/>
        </authorList>
    </citation>
    <scope>NUCLEOTIDE SEQUENCE [LARGE SCALE GENOMIC DNA]</scope>
    <source>
        <strain evidence="5 6">SCAWS-G2</strain>
    </source>
</reference>
<dbReference type="InterPro" id="IPR018060">
    <property type="entry name" value="HTH_AraC"/>
</dbReference>
<evidence type="ECO:0000256" key="3">
    <source>
        <dbReference type="ARBA" id="ARBA00023163"/>
    </source>
</evidence>
<dbReference type="SUPFAM" id="SSF46689">
    <property type="entry name" value="Homeodomain-like"/>
    <property type="match status" value="2"/>
</dbReference>
<name>A0A4P6JSD6_KTERU</name>
<dbReference type="Proteomes" id="UP000290365">
    <property type="component" value="Chromosome"/>
</dbReference>
<dbReference type="InterPro" id="IPR009057">
    <property type="entry name" value="Homeodomain-like_sf"/>
</dbReference>
<dbReference type="GO" id="GO:0003700">
    <property type="term" value="F:DNA-binding transcription factor activity"/>
    <property type="evidence" value="ECO:0007669"/>
    <property type="project" value="InterPro"/>
</dbReference>
<evidence type="ECO:0000256" key="2">
    <source>
        <dbReference type="ARBA" id="ARBA00023125"/>
    </source>
</evidence>
<dbReference type="SMART" id="SM00342">
    <property type="entry name" value="HTH_ARAC"/>
    <property type="match status" value="1"/>
</dbReference>
<keyword evidence="6" id="KW-1185">Reference proteome</keyword>
<evidence type="ECO:0000259" key="4">
    <source>
        <dbReference type="PROSITE" id="PS01124"/>
    </source>
</evidence>
<dbReference type="GO" id="GO:0043565">
    <property type="term" value="F:sequence-specific DNA binding"/>
    <property type="evidence" value="ECO:0007669"/>
    <property type="project" value="InterPro"/>
</dbReference>
<dbReference type="PROSITE" id="PS00041">
    <property type="entry name" value="HTH_ARAC_FAMILY_1"/>
    <property type="match status" value="1"/>
</dbReference>
<gene>
    <name evidence="5" type="ORF">EPA93_21485</name>
</gene>
<dbReference type="KEGG" id="kbs:EPA93_21485"/>
<dbReference type="Pfam" id="PF12833">
    <property type="entry name" value="HTH_18"/>
    <property type="match status" value="1"/>
</dbReference>
<dbReference type="PANTHER" id="PTHR43280">
    <property type="entry name" value="ARAC-FAMILY TRANSCRIPTIONAL REGULATOR"/>
    <property type="match status" value="1"/>
</dbReference>
<keyword evidence="2" id="KW-0238">DNA-binding</keyword>
<evidence type="ECO:0000313" key="6">
    <source>
        <dbReference type="Proteomes" id="UP000290365"/>
    </source>
</evidence>
<sequence length="271" mass="30156">MVEEGYMRMLQAADPIEEINGRESTRASHVMAVERVIQTMREQLQDALLLEDMADIACLSPFYFNRIFHQVIGIPPGEFLSALRLDTAKRLLLTTSLSVTDVCFEVGYNGLGSFTTRFTQLVGVPPRHLRYLVQNMNMDAKKSRQAYSTNLWPMLSHTVSGYVYAPGPFEGNIYLGLFPKPIPQGRPIRCTMLTTPGPYSIDRVPNGSYYLLCAALPHSNDPLSYLLPDATTQVAISGPLIMENGILQGTADVFLRSLRKTDPPIVTLLSL</sequence>
<dbReference type="PROSITE" id="PS01124">
    <property type="entry name" value="HTH_ARAC_FAMILY_2"/>
    <property type="match status" value="1"/>
</dbReference>
<dbReference type="EMBL" id="CP035758">
    <property type="protein sequence ID" value="QBD78427.1"/>
    <property type="molecule type" value="Genomic_DNA"/>
</dbReference>
<dbReference type="InterPro" id="IPR018062">
    <property type="entry name" value="HTH_AraC-typ_CS"/>
</dbReference>
<dbReference type="Gene3D" id="1.10.10.60">
    <property type="entry name" value="Homeodomain-like"/>
    <property type="match status" value="2"/>
</dbReference>